<dbReference type="Gene3D" id="3.20.20.140">
    <property type="entry name" value="Metal-dependent hydrolases"/>
    <property type="match status" value="1"/>
</dbReference>
<dbReference type="InterPro" id="IPR010994">
    <property type="entry name" value="RuvA_2-like"/>
</dbReference>
<dbReference type="PATRIC" id="fig|281456.6.peg.476"/>
<proteinExistence type="predicted"/>
<dbReference type="CDD" id="cd19067">
    <property type="entry name" value="PfuEndoQ-like"/>
    <property type="match status" value="1"/>
</dbReference>
<gene>
    <name evidence="1" type="ORF">Tfer_0448</name>
</gene>
<dbReference type="SUPFAM" id="SSF47781">
    <property type="entry name" value="RuvA domain 2-like"/>
    <property type="match status" value="1"/>
</dbReference>
<dbReference type="Proteomes" id="UP000037175">
    <property type="component" value="Unassembled WGS sequence"/>
</dbReference>
<dbReference type="PANTHER" id="PTHR40084:SF1">
    <property type="entry name" value="PHOSPHOTRANSFERASE"/>
    <property type="match status" value="1"/>
</dbReference>
<evidence type="ECO:0000313" key="1">
    <source>
        <dbReference type="EMBL" id="KNZ70769.1"/>
    </source>
</evidence>
<evidence type="ECO:0000313" key="2">
    <source>
        <dbReference type="Proteomes" id="UP000037175"/>
    </source>
</evidence>
<keyword evidence="2" id="KW-1185">Reference proteome</keyword>
<reference evidence="2" key="1">
    <citation type="submission" date="2015-07" db="EMBL/GenBank/DDBJ databases">
        <title>Complete Genome of Thermincola ferriacetica strain Z-0001T.</title>
        <authorList>
            <person name="Lusk B."/>
            <person name="Badalamenti J.P."/>
            <person name="Parameswaran P."/>
            <person name="Bond D.R."/>
            <person name="Torres C.I."/>
        </authorList>
    </citation>
    <scope>NUCLEOTIDE SEQUENCE [LARGE SCALE GENOMIC DNA]</scope>
    <source>
        <strain evidence="2">Z-0001</strain>
    </source>
</reference>
<dbReference type="Gene3D" id="1.10.150.20">
    <property type="entry name" value="5' to 3' exonuclease, C-terminal subdomain"/>
    <property type="match status" value="1"/>
</dbReference>
<dbReference type="PANTHER" id="PTHR40084">
    <property type="entry name" value="PHOSPHOHYDROLASE, PHP FAMILY"/>
    <property type="match status" value="1"/>
</dbReference>
<name>A0A0L6W6N3_9FIRM</name>
<dbReference type="InterPro" id="IPR016195">
    <property type="entry name" value="Pol/histidinol_Pase-like"/>
</dbReference>
<dbReference type="Pfam" id="PF13263">
    <property type="entry name" value="PHP_C"/>
    <property type="match status" value="1"/>
</dbReference>
<accession>A0A0L6W6N3</accession>
<dbReference type="SUPFAM" id="SSF89550">
    <property type="entry name" value="PHP domain-like"/>
    <property type="match status" value="1"/>
</dbReference>
<dbReference type="EMBL" id="LGTE01000002">
    <property type="protein sequence ID" value="KNZ70769.1"/>
    <property type="molecule type" value="Genomic_DNA"/>
</dbReference>
<comment type="caution">
    <text evidence="1">The sequence shown here is derived from an EMBL/GenBank/DDBJ whole genome shotgun (WGS) entry which is preliminary data.</text>
</comment>
<sequence>MKQYFVDLHIHIGRTMDGSPVKITAARDLTLANILDECLYRKGINVIGVVDAGSPKVQSDLIRLVEAGSLAPLDKGGLSYLGKAVLILGAEVETREKSGGKAHFVCFFPTLEKMKNFTSVMAKYIKNINLSSQKAEITAEKLFNIVDGLGGIFVPAHAFTPHKSLFGNCAARLTEVFSQRAIAKIYAIELGLSSDTYLADRLADLGGITFLSNSDAHSLPKIGREYNVIDMQQANYEELLMALKREKGRKVTANYGLDPRLGKYHRTHCLVCEKIAGGAPPVLRCEYCGSDKIVKGVLDRLEEIATYREPVSPDHRPPYHYQVPLSFVPGVGRKTVDKLLQCFGTEMEILHSASEEDLEKVAGKKIASLLCLARSGKAELTAGGGGRYGKMLIREE</sequence>
<protein>
    <recommendedName>
        <fullName evidence="3">PHP domain-containing protein</fullName>
    </recommendedName>
</protein>
<organism evidence="1 2">
    <name type="scientific">Thermincola ferriacetica</name>
    <dbReference type="NCBI Taxonomy" id="281456"/>
    <lineage>
        <taxon>Bacteria</taxon>
        <taxon>Bacillati</taxon>
        <taxon>Bacillota</taxon>
        <taxon>Clostridia</taxon>
        <taxon>Eubacteriales</taxon>
        <taxon>Thermincolaceae</taxon>
        <taxon>Thermincola</taxon>
    </lineage>
</organism>
<evidence type="ECO:0008006" key="3">
    <source>
        <dbReference type="Google" id="ProtNLM"/>
    </source>
</evidence>
<dbReference type="AlphaFoldDB" id="A0A0L6W6N3"/>